<dbReference type="SUPFAM" id="SSF103473">
    <property type="entry name" value="MFS general substrate transporter"/>
    <property type="match status" value="1"/>
</dbReference>
<keyword evidence="4 6" id="KW-0472">Membrane</keyword>
<feature type="transmembrane region" description="Helical" evidence="6">
    <location>
        <begin position="492"/>
        <end position="511"/>
    </location>
</feature>
<dbReference type="EMBL" id="JASBNA010000040">
    <property type="protein sequence ID" value="KAK7681597.1"/>
    <property type="molecule type" value="Genomic_DNA"/>
</dbReference>
<feature type="region of interest" description="Disordered" evidence="5">
    <location>
        <begin position="1"/>
        <end position="23"/>
    </location>
</feature>
<dbReference type="PANTHER" id="PTHR23502">
    <property type="entry name" value="MAJOR FACILITATOR SUPERFAMILY"/>
    <property type="match status" value="1"/>
</dbReference>
<evidence type="ECO:0000313" key="9">
    <source>
        <dbReference type="Proteomes" id="UP001385951"/>
    </source>
</evidence>
<evidence type="ECO:0000256" key="1">
    <source>
        <dbReference type="ARBA" id="ARBA00004141"/>
    </source>
</evidence>
<dbReference type="FunFam" id="1.20.1250.20:FF:000011">
    <property type="entry name" value="MFS multidrug transporter, putative"/>
    <property type="match status" value="1"/>
</dbReference>
<feature type="transmembrane region" description="Helical" evidence="6">
    <location>
        <begin position="242"/>
        <end position="261"/>
    </location>
</feature>
<dbReference type="InterPro" id="IPR011701">
    <property type="entry name" value="MFS"/>
</dbReference>
<evidence type="ECO:0000259" key="7">
    <source>
        <dbReference type="PROSITE" id="PS50850"/>
    </source>
</evidence>
<feature type="transmembrane region" description="Helical" evidence="6">
    <location>
        <begin position="85"/>
        <end position="102"/>
    </location>
</feature>
<organism evidence="8 9">
    <name type="scientific">Cerrena zonata</name>
    <dbReference type="NCBI Taxonomy" id="2478898"/>
    <lineage>
        <taxon>Eukaryota</taxon>
        <taxon>Fungi</taxon>
        <taxon>Dikarya</taxon>
        <taxon>Basidiomycota</taxon>
        <taxon>Agaricomycotina</taxon>
        <taxon>Agaricomycetes</taxon>
        <taxon>Polyporales</taxon>
        <taxon>Cerrenaceae</taxon>
        <taxon>Cerrena</taxon>
    </lineage>
</organism>
<dbReference type="InterPro" id="IPR020846">
    <property type="entry name" value="MFS_dom"/>
</dbReference>
<feature type="transmembrane region" description="Helical" evidence="6">
    <location>
        <begin position="318"/>
        <end position="337"/>
    </location>
</feature>
<protein>
    <recommendedName>
        <fullName evidence="7">Major facilitator superfamily (MFS) profile domain-containing protein</fullName>
    </recommendedName>
</protein>
<feature type="transmembrane region" description="Helical" evidence="6">
    <location>
        <begin position="211"/>
        <end position="230"/>
    </location>
</feature>
<evidence type="ECO:0000256" key="6">
    <source>
        <dbReference type="SAM" id="Phobius"/>
    </source>
</evidence>
<evidence type="ECO:0000256" key="3">
    <source>
        <dbReference type="ARBA" id="ARBA00022989"/>
    </source>
</evidence>
<evidence type="ECO:0000256" key="5">
    <source>
        <dbReference type="SAM" id="MobiDB-lite"/>
    </source>
</evidence>
<sequence length="548" mass="60152">MPSRNSSTDAFERHSIQSSSSSLATINPGAITTSTLTLSGHTLSGDHATKTTTKETIPSTDSDFMVDFENGDPENPLNWSLAKRWMMTMVAGFIILNCTIASSIPSGVLPQIQDQFGFSREVGSLCLSLFVLGFAVGPILWGPMSEDLGRQPVSLVSLPLFVGTQVGCALSPNTASLLVFRFLGGVFGASYLTTSGGIIADMFDGELRGKALGAFTLIPFAGPSLSPLISGWMSMAGVDWQWVFWSQAIYGVVCLFLVVIAQPETYKPVLLVYKAQRKRKETGDSRWWALPERQHRRVSQRIRTILTKPFVMLATEPMLLALTIYLSFAYGIIYLLFEAYPIVFGTGHHFNAGILGLTYLPVPIGGLIACTVHLLYFNPKYIQATRSMYPLPPPAEYRLPISLYGAVLLPVSFFWFGWTSFPSVPFWIPMMAGVLLGLAVVLLYLGLYSYMFDVYATNAASALAVIVISRSLFGAVFPLFATQMYEELKPQWASTLLGVVSLFMTPVPFVLQKYGPVLRARSTSAPKKPTEYPEVIVPHSEMPKETSV</sequence>
<feature type="transmembrane region" description="Helical" evidence="6">
    <location>
        <begin position="178"/>
        <end position="199"/>
    </location>
</feature>
<accession>A0AAW0FWC3</accession>
<gene>
    <name evidence="8" type="ORF">QCA50_015330</name>
</gene>
<dbReference type="Pfam" id="PF07690">
    <property type="entry name" value="MFS_1"/>
    <property type="match status" value="1"/>
</dbReference>
<dbReference type="Proteomes" id="UP001385951">
    <property type="component" value="Unassembled WGS sequence"/>
</dbReference>
<feature type="region of interest" description="Disordered" evidence="5">
    <location>
        <begin position="42"/>
        <end position="61"/>
    </location>
</feature>
<evidence type="ECO:0000313" key="8">
    <source>
        <dbReference type="EMBL" id="KAK7681597.1"/>
    </source>
</evidence>
<dbReference type="GO" id="GO:0022857">
    <property type="term" value="F:transmembrane transporter activity"/>
    <property type="evidence" value="ECO:0007669"/>
    <property type="project" value="InterPro"/>
</dbReference>
<feature type="domain" description="Major facilitator superfamily (MFS) profile" evidence="7">
    <location>
        <begin position="85"/>
        <end position="516"/>
    </location>
</feature>
<dbReference type="CDD" id="cd17323">
    <property type="entry name" value="MFS_Tpo1_MDR_like"/>
    <property type="match status" value="1"/>
</dbReference>
<dbReference type="PANTHER" id="PTHR23502:SF173">
    <property type="entry name" value="MFS-MULTIDRUG-RESISTANCE TRANSPORTER-RELATED"/>
    <property type="match status" value="1"/>
</dbReference>
<reference evidence="8 9" key="1">
    <citation type="submission" date="2022-09" db="EMBL/GenBank/DDBJ databases">
        <authorList>
            <person name="Palmer J.M."/>
        </authorList>
    </citation>
    <scope>NUCLEOTIDE SEQUENCE [LARGE SCALE GENOMIC DNA]</scope>
    <source>
        <strain evidence="8 9">DSM 7382</strain>
    </source>
</reference>
<comment type="caution">
    <text evidence="8">The sequence shown here is derived from an EMBL/GenBank/DDBJ whole genome shotgun (WGS) entry which is preliminary data.</text>
</comment>
<feature type="transmembrane region" description="Helical" evidence="6">
    <location>
        <begin position="122"/>
        <end position="141"/>
    </location>
</feature>
<keyword evidence="9" id="KW-1185">Reference proteome</keyword>
<feature type="transmembrane region" description="Helical" evidence="6">
    <location>
        <begin position="424"/>
        <end position="447"/>
    </location>
</feature>
<dbReference type="Gene3D" id="1.20.1250.20">
    <property type="entry name" value="MFS general substrate transporter like domains"/>
    <property type="match status" value="1"/>
</dbReference>
<dbReference type="GO" id="GO:0005886">
    <property type="term" value="C:plasma membrane"/>
    <property type="evidence" value="ECO:0007669"/>
    <property type="project" value="TreeGrafter"/>
</dbReference>
<dbReference type="AlphaFoldDB" id="A0AAW0FWC3"/>
<comment type="subcellular location">
    <subcellularLocation>
        <location evidence="1">Membrane</location>
        <topology evidence="1">Multi-pass membrane protein</topology>
    </subcellularLocation>
</comment>
<feature type="transmembrane region" description="Helical" evidence="6">
    <location>
        <begin position="459"/>
        <end position="480"/>
    </location>
</feature>
<proteinExistence type="predicted"/>
<keyword evidence="3 6" id="KW-1133">Transmembrane helix</keyword>
<feature type="transmembrane region" description="Helical" evidence="6">
    <location>
        <begin position="357"/>
        <end position="377"/>
    </location>
</feature>
<evidence type="ECO:0000256" key="4">
    <source>
        <dbReference type="ARBA" id="ARBA00023136"/>
    </source>
</evidence>
<evidence type="ECO:0000256" key="2">
    <source>
        <dbReference type="ARBA" id="ARBA00022692"/>
    </source>
</evidence>
<dbReference type="InterPro" id="IPR036259">
    <property type="entry name" value="MFS_trans_sf"/>
</dbReference>
<dbReference type="PROSITE" id="PS50850">
    <property type="entry name" value="MFS"/>
    <property type="match status" value="1"/>
</dbReference>
<feature type="transmembrane region" description="Helical" evidence="6">
    <location>
        <begin position="397"/>
        <end position="418"/>
    </location>
</feature>
<keyword evidence="2 6" id="KW-0812">Transmembrane</keyword>
<name>A0AAW0FWC3_9APHY</name>